<dbReference type="EMBL" id="AZBU02000010">
    <property type="protein sequence ID" value="TKR62216.1"/>
    <property type="molecule type" value="Genomic_DNA"/>
</dbReference>
<accession>A0A4U5M0N4</accession>
<reference evidence="1 2" key="1">
    <citation type="journal article" date="2015" name="Genome Biol.">
        <title>Comparative genomics of Steinernema reveals deeply conserved gene regulatory networks.</title>
        <authorList>
            <person name="Dillman A.R."/>
            <person name="Macchietto M."/>
            <person name="Porter C.F."/>
            <person name="Rogers A."/>
            <person name="Williams B."/>
            <person name="Antoshechkin I."/>
            <person name="Lee M.M."/>
            <person name="Goodwin Z."/>
            <person name="Lu X."/>
            <person name="Lewis E.E."/>
            <person name="Goodrich-Blair H."/>
            <person name="Stock S.P."/>
            <person name="Adams B.J."/>
            <person name="Sternberg P.W."/>
            <person name="Mortazavi A."/>
        </authorList>
    </citation>
    <scope>NUCLEOTIDE SEQUENCE [LARGE SCALE GENOMIC DNA]</scope>
    <source>
        <strain evidence="1 2">ALL</strain>
    </source>
</reference>
<reference evidence="1 2" key="2">
    <citation type="journal article" date="2019" name="G3 (Bethesda)">
        <title>Hybrid Assembly of the Genome of the Entomopathogenic Nematode Steinernema carpocapsae Identifies the X-Chromosome.</title>
        <authorList>
            <person name="Serra L."/>
            <person name="Macchietto M."/>
            <person name="Macias-Munoz A."/>
            <person name="McGill C.J."/>
            <person name="Rodriguez I.M."/>
            <person name="Rodriguez B."/>
            <person name="Murad R."/>
            <person name="Mortazavi A."/>
        </authorList>
    </citation>
    <scope>NUCLEOTIDE SEQUENCE [LARGE SCALE GENOMIC DNA]</scope>
    <source>
        <strain evidence="1 2">ALL</strain>
    </source>
</reference>
<dbReference type="Proteomes" id="UP000298663">
    <property type="component" value="Unassembled WGS sequence"/>
</dbReference>
<evidence type="ECO:0000313" key="1">
    <source>
        <dbReference type="EMBL" id="TKR62216.1"/>
    </source>
</evidence>
<gene>
    <name evidence="1" type="ORF">L596_026205</name>
</gene>
<organism evidence="1 2">
    <name type="scientific">Steinernema carpocapsae</name>
    <name type="common">Entomopathogenic nematode</name>
    <dbReference type="NCBI Taxonomy" id="34508"/>
    <lineage>
        <taxon>Eukaryota</taxon>
        <taxon>Metazoa</taxon>
        <taxon>Ecdysozoa</taxon>
        <taxon>Nematoda</taxon>
        <taxon>Chromadorea</taxon>
        <taxon>Rhabditida</taxon>
        <taxon>Tylenchina</taxon>
        <taxon>Panagrolaimomorpha</taxon>
        <taxon>Strongyloidoidea</taxon>
        <taxon>Steinernematidae</taxon>
        <taxon>Steinernema</taxon>
    </lineage>
</organism>
<evidence type="ECO:0000313" key="2">
    <source>
        <dbReference type="Proteomes" id="UP000298663"/>
    </source>
</evidence>
<comment type="caution">
    <text evidence="1">The sequence shown here is derived from an EMBL/GenBank/DDBJ whole genome shotgun (WGS) entry which is preliminary data.</text>
</comment>
<keyword evidence="2" id="KW-1185">Reference proteome</keyword>
<protein>
    <submittedName>
        <fullName evidence="1">Uncharacterized protein</fullName>
    </submittedName>
</protein>
<proteinExistence type="predicted"/>
<name>A0A4U5M0N4_STECR</name>
<dbReference type="AlphaFoldDB" id="A0A4U5M0N4"/>
<sequence>MRLYEKISLGEKIPSELNNIPISGTKAVCQMGAAVCRSLGASKKPMIKMSKPKIPQDASPSPSLLSTLCKKQPQAYYSRFQVASSQKPH</sequence>